<organism evidence="2 3">
    <name type="scientific">Lunasporangiospora selenospora</name>
    <dbReference type="NCBI Taxonomy" id="979761"/>
    <lineage>
        <taxon>Eukaryota</taxon>
        <taxon>Fungi</taxon>
        <taxon>Fungi incertae sedis</taxon>
        <taxon>Mucoromycota</taxon>
        <taxon>Mortierellomycotina</taxon>
        <taxon>Mortierellomycetes</taxon>
        <taxon>Mortierellales</taxon>
        <taxon>Mortierellaceae</taxon>
        <taxon>Lunasporangiospora</taxon>
    </lineage>
</organism>
<comment type="caution">
    <text evidence="2">The sequence shown here is derived from an EMBL/GenBank/DDBJ whole genome shotgun (WGS) entry which is preliminary data.</text>
</comment>
<dbReference type="AlphaFoldDB" id="A0A9P6KE68"/>
<evidence type="ECO:0000256" key="1">
    <source>
        <dbReference type="SAM" id="MobiDB-lite"/>
    </source>
</evidence>
<dbReference type="Proteomes" id="UP000780801">
    <property type="component" value="Unassembled WGS sequence"/>
</dbReference>
<feature type="region of interest" description="Disordered" evidence="1">
    <location>
        <begin position="271"/>
        <end position="290"/>
    </location>
</feature>
<protein>
    <submittedName>
        <fullName evidence="2">Uncharacterized protein</fullName>
    </submittedName>
</protein>
<feature type="compositionally biased region" description="Low complexity" evidence="1">
    <location>
        <begin position="180"/>
        <end position="191"/>
    </location>
</feature>
<feature type="compositionally biased region" description="Low complexity" evidence="1">
    <location>
        <begin position="1"/>
        <end position="19"/>
    </location>
</feature>
<evidence type="ECO:0000313" key="3">
    <source>
        <dbReference type="Proteomes" id="UP000780801"/>
    </source>
</evidence>
<feature type="region of interest" description="Disordered" evidence="1">
    <location>
        <begin position="180"/>
        <end position="255"/>
    </location>
</feature>
<gene>
    <name evidence="2" type="ORF">BGW38_001511</name>
</gene>
<sequence length="405" mass="44520">MANGSGSYSDSGISSNNNGFVGRWAPSARKRRQRSFDRSAAAFAAFYSTSPESDGFLANYSQHQQLLQQQHLHETSEHVLAAIGGVTSDATPSSAVVFSPIPVTIGSVPQDYHQHHKVKWPIPSYTDVPDRPTFVRDRFEREMLLHLSSLESLVVADDEEEEEIDIETLVQEAKRQQLQRQLQQQRQQRQQQENRRGSRHPSSLSWSSSSSATTSESDEDEEEYGYMSPPSADGDDVYHRPTMSRSYPGHADNHVTFEPMHRLSPLAPRTAAQSHLAYGAQGEDKSPPYSYYDERLSRSAVSSSATAAAYLTSPPPSPPQPSMMVLGEEAVVVGLDSPLVRNTYRRSGLGMGNLAMSADDRALARARGVRAVLSNDQLGNGFGSIDLDKRKTTVSLAADLVQPQG</sequence>
<name>A0A9P6KE68_9FUNG</name>
<feature type="compositionally biased region" description="Low complexity" evidence="1">
    <location>
        <begin position="202"/>
        <end position="215"/>
    </location>
</feature>
<proteinExistence type="predicted"/>
<accession>A0A9P6KE68</accession>
<dbReference type="EMBL" id="JAABOA010001484">
    <property type="protein sequence ID" value="KAF9581455.1"/>
    <property type="molecule type" value="Genomic_DNA"/>
</dbReference>
<evidence type="ECO:0000313" key="2">
    <source>
        <dbReference type="EMBL" id="KAF9581455.1"/>
    </source>
</evidence>
<reference evidence="2" key="1">
    <citation type="journal article" date="2020" name="Fungal Divers.">
        <title>Resolving the Mortierellaceae phylogeny through synthesis of multi-gene phylogenetics and phylogenomics.</title>
        <authorList>
            <person name="Vandepol N."/>
            <person name="Liber J."/>
            <person name="Desiro A."/>
            <person name="Na H."/>
            <person name="Kennedy M."/>
            <person name="Barry K."/>
            <person name="Grigoriev I.V."/>
            <person name="Miller A.N."/>
            <person name="O'Donnell K."/>
            <person name="Stajich J.E."/>
            <person name="Bonito G."/>
        </authorList>
    </citation>
    <scope>NUCLEOTIDE SEQUENCE</scope>
    <source>
        <strain evidence="2">KOD1015</strain>
    </source>
</reference>
<feature type="region of interest" description="Disordered" evidence="1">
    <location>
        <begin position="1"/>
        <end position="28"/>
    </location>
</feature>
<keyword evidence="3" id="KW-1185">Reference proteome</keyword>